<reference evidence="14 15" key="1">
    <citation type="journal article" date="2019" name="Nat. Ecol. Evol.">
        <title>Megaphylogeny resolves global patterns of mushroom evolution.</title>
        <authorList>
            <person name="Varga T."/>
            <person name="Krizsan K."/>
            <person name="Foldi C."/>
            <person name="Dima B."/>
            <person name="Sanchez-Garcia M."/>
            <person name="Sanchez-Ramirez S."/>
            <person name="Szollosi G.J."/>
            <person name="Szarkandi J.G."/>
            <person name="Papp V."/>
            <person name="Albert L."/>
            <person name="Andreopoulos W."/>
            <person name="Angelini C."/>
            <person name="Antonin V."/>
            <person name="Barry K.W."/>
            <person name="Bougher N.L."/>
            <person name="Buchanan P."/>
            <person name="Buyck B."/>
            <person name="Bense V."/>
            <person name="Catcheside P."/>
            <person name="Chovatia M."/>
            <person name="Cooper J."/>
            <person name="Damon W."/>
            <person name="Desjardin D."/>
            <person name="Finy P."/>
            <person name="Geml J."/>
            <person name="Haridas S."/>
            <person name="Hughes K."/>
            <person name="Justo A."/>
            <person name="Karasinski D."/>
            <person name="Kautmanova I."/>
            <person name="Kiss B."/>
            <person name="Kocsube S."/>
            <person name="Kotiranta H."/>
            <person name="LaButti K.M."/>
            <person name="Lechner B.E."/>
            <person name="Liimatainen K."/>
            <person name="Lipzen A."/>
            <person name="Lukacs Z."/>
            <person name="Mihaltcheva S."/>
            <person name="Morgado L.N."/>
            <person name="Niskanen T."/>
            <person name="Noordeloos M.E."/>
            <person name="Ohm R.A."/>
            <person name="Ortiz-Santana B."/>
            <person name="Ovrebo C."/>
            <person name="Racz N."/>
            <person name="Riley R."/>
            <person name="Savchenko A."/>
            <person name="Shiryaev A."/>
            <person name="Soop K."/>
            <person name="Spirin V."/>
            <person name="Szebenyi C."/>
            <person name="Tomsovsky M."/>
            <person name="Tulloss R.E."/>
            <person name="Uehling J."/>
            <person name="Grigoriev I.V."/>
            <person name="Vagvolgyi C."/>
            <person name="Papp T."/>
            <person name="Martin F.M."/>
            <person name="Miettinen O."/>
            <person name="Hibbett D.S."/>
            <person name="Nagy L.G."/>
        </authorList>
    </citation>
    <scope>NUCLEOTIDE SEQUENCE [LARGE SCALE GENOMIC DNA]</scope>
    <source>
        <strain evidence="14 15">OMC1185</strain>
    </source>
</reference>
<dbReference type="STRING" id="5364.A0A5C3MK49"/>
<evidence type="ECO:0000256" key="6">
    <source>
        <dbReference type="ARBA" id="ARBA00022729"/>
    </source>
</evidence>
<dbReference type="Proteomes" id="UP000305948">
    <property type="component" value="Unassembled WGS sequence"/>
</dbReference>
<evidence type="ECO:0000256" key="8">
    <source>
        <dbReference type="ARBA" id="ARBA00023180"/>
    </source>
</evidence>
<evidence type="ECO:0000256" key="5">
    <source>
        <dbReference type="ARBA" id="ARBA00022651"/>
    </source>
</evidence>
<keyword evidence="5" id="KW-0858">Xylan degradation</keyword>
<evidence type="ECO:0000313" key="14">
    <source>
        <dbReference type="EMBL" id="TFK45792.1"/>
    </source>
</evidence>
<keyword evidence="6 12" id="KW-0732">Signal</keyword>
<evidence type="ECO:0000256" key="11">
    <source>
        <dbReference type="ARBA" id="ARBA00026107"/>
    </source>
</evidence>
<evidence type="ECO:0000256" key="3">
    <source>
        <dbReference type="ARBA" id="ARBA00005336"/>
    </source>
</evidence>
<evidence type="ECO:0000259" key="13">
    <source>
        <dbReference type="SMART" id="SM01217"/>
    </source>
</evidence>
<feature type="signal peptide" evidence="12">
    <location>
        <begin position="1"/>
        <end position="21"/>
    </location>
</feature>
<evidence type="ECO:0000256" key="7">
    <source>
        <dbReference type="ARBA" id="ARBA00022801"/>
    </source>
</evidence>
<dbReference type="InterPro" id="IPR036962">
    <property type="entry name" value="Glyco_hydro_3_N_sf"/>
</dbReference>
<sequence length="778" mass="83775">MRSMRAFVLVTVLLAVEHVSAQVYSFNYTFPDCTSVPLKSNAVCDLTLDPITRARAIIDEFTVTELINNTMNQSPGVPSSHGLALSPGVIFLANGRGEWSYATSFPEPILMGAAFDDPLILAVATAIGTEGRAFNNFGHGGLDYWTPNINPFKDPRWGRGQETPGEDPYHLSQYVYSLIQGLQGGVDPQPYFRVAATCKHFAGYDLEDWNGVTRYDFNAVIPEQDLSEYYFPSFQSCVRDAKAAAVMCSYNSVNGILSCANSYLLQNVLRESWGFGQDRWVTLDCDAVDNIYSTHNYTTALAQAAADAMNAGTDIDCTNFDYATLSFLPGAYLTGLPVAYNEGLVSETQLYNALVHQYASLVRLGYFDPAEMQPYRQLGWSDVNTPQTQALAYQAAVEGIVLLKNDGTLPLNSSIKNIALIGPWANATTSMQGNYAGTAPFLISPLMAAQAAGYNVTYVFGTNITSNDTTGFAAAVAAAQAADAVIYAGGIDDTVEAEAMDRYNLTWPGNQLDLIAELQQVGKPFVVVQFGGGQLDDTVLKNNASVNSLVWAGYPGRSGGTAVLDILSGKVAPAGRLPVTQYPAEYVDQVAMTDMTLRPSATNPGRTYKWYTGTPVYAFGTGEHYTTFEASWLSEPSQTYDIQTLVEQGSQPSTYLDAAPFGTFNVTVTNTGAVVSDYVTLMFVNGTFGPAPYPNKQLVSYTRLHSVPASNGQSVASLPVTLGALARADDHGNMWLYPGNYTFTIDTPGLISSSFVLTGTATQITTFPQESGAPTSSG</sequence>
<evidence type="ECO:0000256" key="1">
    <source>
        <dbReference type="ARBA" id="ARBA00004613"/>
    </source>
</evidence>
<dbReference type="SUPFAM" id="SSF52279">
    <property type="entry name" value="Beta-D-glucan exohydrolase, C-terminal domain"/>
    <property type="match status" value="1"/>
</dbReference>
<dbReference type="InterPro" id="IPR026891">
    <property type="entry name" value="Fn3-like"/>
</dbReference>
<evidence type="ECO:0000256" key="9">
    <source>
        <dbReference type="ARBA" id="ARBA00023295"/>
    </source>
</evidence>
<comment type="catalytic activity">
    <reaction evidence="10">
        <text>Hydrolysis of (1-&gt;4)-beta-D-xylans, to remove successive D-xylose residues from the non-reducing termini.</text>
        <dbReference type="EC" id="3.2.1.37"/>
    </reaction>
</comment>
<dbReference type="InterPro" id="IPR017853">
    <property type="entry name" value="GH"/>
</dbReference>
<keyword evidence="4" id="KW-0964">Secreted</keyword>
<keyword evidence="7" id="KW-0378">Hydrolase</keyword>
<dbReference type="AlphaFoldDB" id="A0A5C3MK49"/>
<keyword evidence="15" id="KW-1185">Reference proteome</keyword>
<dbReference type="EMBL" id="ML213536">
    <property type="protein sequence ID" value="TFK45792.1"/>
    <property type="molecule type" value="Genomic_DNA"/>
</dbReference>
<accession>A0A5C3MK49</accession>
<keyword evidence="5" id="KW-0119">Carbohydrate metabolism</keyword>
<dbReference type="FunFam" id="3.40.50.1700:FF:000007">
    <property type="entry name" value="Exo-1,4-beta-xylosidase xlnD"/>
    <property type="match status" value="1"/>
</dbReference>
<keyword evidence="5" id="KW-0624">Polysaccharide degradation</keyword>
<comment type="subcellular location">
    <subcellularLocation>
        <location evidence="1">Secreted</location>
    </subcellularLocation>
</comment>
<evidence type="ECO:0000256" key="2">
    <source>
        <dbReference type="ARBA" id="ARBA00004851"/>
    </source>
</evidence>
<keyword evidence="9" id="KW-0326">Glycosidase</keyword>
<dbReference type="GO" id="GO:0005576">
    <property type="term" value="C:extracellular region"/>
    <property type="evidence" value="ECO:0007669"/>
    <property type="project" value="UniProtKB-SubCell"/>
</dbReference>
<evidence type="ECO:0000256" key="10">
    <source>
        <dbReference type="ARBA" id="ARBA00024574"/>
    </source>
</evidence>
<dbReference type="Gene3D" id="3.20.20.300">
    <property type="entry name" value="Glycoside hydrolase, family 3, N-terminal domain"/>
    <property type="match status" value="1"/>
</dbReference>
<protein>
    <recommendedName>
        <fullName evidence="11">xylan 1,4-beta-xylosidase</fullName>
        <ecNumber evidence="11">3.2.1.37</ecNumber>
    </recommendedName>
</protein>
<dbReference type="SMART" id="SM01217">
    <property type="entry name" value="Fn3_like"/>
    <property type="match status" value="1"/>
</dbReference>
<dbReference type="InterPro" id="IPR036881">
    <property type="entry name" value="Glyco_hydro_3_C_sf"/>
</dbReference>
<feature type="domain" description="Fibronectin type III-like" evidence="13">
    <location>
        <begin position="678"/>
        <end position="749"/>
    </location>
</feature>
<dbReference type="PANTHER" id="PTHR42721:SF3">
    <property type="entry name" value="BETA-D-XYLOSIDASE 5-RELATED"/>
    <property type="match status" value="1"/>
</dbReference>
<gene>
    <name evidence="14" type="ORF">OE88DRAFT_1782869</name>
</gene>
<evidence type="ECO:0000313" key="15">
    <source>
        <dbReference type="Proteomes" id="UP000305948"/>
    </source>
</evidence>
<dbReference type="Pfam" id="PF00933">
    <property type="entry name" value="Glyco_hydro_3"/>
    <property type="match status" value="1"/>
</dbReference>
<dbReference type="GO" id="GO:0009044">
    <property type="term" value="F:xylan 1,4-beta-xylosidase activity"/>
    <property type="evidence" value="ECO:0007669"/>
    <property type="project" value="UniProtKB-EC"/>
</dbReference>
<dbReference type="SUPFAM" id="SSF51445">
    <property type="entry name" value="(Trans)glycosidases"/>
    <property type="match status" value="1"/>
</dbReference>
<feature type="chain" id="PRO_5022763185" description="xylan 1,4-beta-xylosidase" evidence="12">
    <location>
        <begin position="22"/>
        <end position="778"/>
    </location>
</feature>
<dbReference type="GO" id="GO:0045493">
    <property type="term" value="P:xylan catabolic process"/>
    <property type="evidence" value="ECO:0007669"/>
    <property type="project" value="UniProtKB-UniPathway"/>
</dbReference>
<dbReference type="InterPro" id="IPR044993">
    <property type="entry name" value="BXL"/>
</dbReference>
<dbReference type="Gene3D" id="2.60.40.10">
    <property type="entry name" value="Immunoglobulins"/>
    <property type="match status" value="1"/>
</dbReference>
<organism evidence="14 15">
    <name type="scientific">Heliocybe sulcata</name>
    <dbReference type="NCBI Taxonomy" id="5364"/>
    <lineage>
        <taxon>Eukaryota</taxon>
        <taxon>Fungi</taxon>
        <taxon>Dikarya</taxon>
        <taxon>Basidiomycota</taxon>
        <taxon>Agaricomycotina</taxon>
        <taxon>Agaricomycetes</taxon>
        <taxon>Gloeophyllales</taxon>
        <taxon>Gloeophyllaceae</taxon>
        <taxon>Heliocybe</taxon>
    </lineage>
</organism>
<keyword evidence="8" id="KW-0325">Glycoprotein</keyword>
<evidence type="ECO:0000256" key="12">
    <source>
        <dbReference type="SAM" id="SignalP"/>
    </source>
</evidence>
<proteinExistence type="inferred from homology"/>
<dbReference type="UniPathway" id="UPA00114"/>
<dbReference type="Pfam" id="PF01915">
    <property type="entry name" value="Glyco_hydro_3_C"/>
    <property type="match status" value="1"/>
</dbReference>
<dbReference type="PANTHER" id="PTHR42721">
    <property type="entry name" value="SUGAR HYDROLASE-RELATED"/>
    <property type="match status" value="1"/>
</dbReference>
<dbReference type="InterPro" id="IPR002772">
    <property type="entry name" value="Glyco_hydro_3_C"/>
</dbReference>
<dbReference type="Gene3D" id="3.40.50.1700">
    <property type="entry name" value="Glycoside hydrolase family 3 C-terminal domain"/>
    <property type="match status" value="1"/>
</dbReference>
<dbReference type="EC" id="3.2.1.37" evidence="11"/>
<evidence type="ECO:0000256" key="4">
    <source>
        <dbReference type="ARBA" id="ARBA00022525"/>
    </source>
</evidence>
<dbReference type="InterPro" id="IPR013783">
    <property type="entry name" value="Ig-like_fold"/>
</dbReference>
<comment type="pathway">
    <text evidence="2">Glycan degradation; xylan degradation.</text>
</comment>
<name>A0A5C3MK49_9AGAM</name>
<dbReference type="InterPro" id="IPR001764">
    <property type="entry name" value="Glyco_hydro_3_N"/>
</dbReference>
<dbReference type="GO" id="GO:0046556">
    <property type="term" value="F:alpha-L-arabinofuranosidase activity"/>
    <property type="evidence" value="ECO:0007669"/>
    <property type="project" value="TreeGrafter"/>
</dbReference>
<dbReference type="OrthoDB" id="2123594at2759"/>
<dbReference type="GO" id="GO:0031222">
    <property type="term" value="P:arabinan catabolic process"/>
    <property type="evidence" value="ECO:0007669"/>
    <property type="project" value="TreeGrafter"/>
</dbReference>
<comment type="similarity">
    <text evidence="3">Belongs to the glycosyl hydrolase 3 family.</text>
</comment>